<evidence type="ECO:0000313" key="7">
    <source>
        <dbReference type="EMBL" id="RUS68679.1"/>
    </source>
</evidence>
<comment type="caution">
    <text evidence="7">The sequence shown here is derived from an EMBL/GenBank/DDBJ whole genome shotgun (WGS) entry which is preliminary data.</text>
</comment>
<dbReference type="AlphaFoldDB" id="A0A3S1AUK0"/>
<dbReference type="STRING" id="188477.A0A3S1AUK0"/>
<feature type="active site" description="For sulfotransferase activity" evidence="3">
    <location>
        <position position="44"/>
    </location>
</feature>
<feature type="binding site" evidence="4">
    <location>
        <position position="133"/>
    </location>
    <ligand>
        <name>3'-phosphoadenylyl sulfate</name>
        <dbReference type="ChEBI" id="CHEBI:58339"/>
    </ligand>
</feature>
<evidence type="ECO:0000313" key="8">
    <source>
        <dbReference type="Proteomes" id="UP000271974"/>
    </source>
</evidence>
<dbReference type="OrthoDB" id="6103378at2759"/>
<dbReference type="InterPro" id="IPR000863">
    <property type="entry name" value="Sulfotransferase_dom"/>
</dbReference>
<keyword evidence="5" id="KW-1015">Disulfide bond</keyword>
<feature type="disulfide bond" evidence="5">
    <location>
        <begin position="230"/>
        <end position="253"/>
    </location>
</feature>
<protein>
    <recommendedName>
        <fullName evidence="6">Sulfotransferase domain-containing protein</fullName>
    </recommendedName>
</protein>
<dbReference type="PANTHER" id="PTHR10605">
    <property type="entry name" value="HEPARAN SULFATE SULFOTRANSFERASE"/>
    <property type="match status" value="1"/>
</dbReference>
<dbReference type="Proteomes" id="UP000271974">
    <property type="component" value="Unassembled WGS sequence"/>
</dbReference>
<feature type="binding site" evidence="4">
    <location>
        <begin position="258"/>
        <end position="262"/>
    </location>
    <ligand>
        <name>3'-phosphoadenylyl sulfate</name>
        <dbReference type="ChEBI" id="CHEBI:58339"/>
    </ligand>
</feature>
<evidence type="ECO:0000259" key="6">
    <source>
        <dbReference type="Pfam" id="PF00685"/>
    </source>
</evidence>
<dbReference type="InterPro" id="IPR027417">
    <property type="entry name" value="P-loop_NTPase"/>
</dbReference>
<evidence type="ECO:0000256" key="5">
    <source>
        <dbReference type="PIRSR" id="PIRSR637359-3"/>
    </source>
</evidence>
<gene>
    <name evidence="7" type="ORF">EGW08_023559</name>
</gene>
<name>A0A3S1AUK0_ELYCH</name>
<evidence type="ECO:0000256" key="3">
    <source>
        <dbReference type="PIRSR" id="PIRSR637359-1"/>
    </source>
</evidence>
<sequence length="299" mass="35316">MTTSIYRDALSIENGNMHQRTKTDPLHLHKARRLPKALIIGFNKCGTAALRSFLSIHPDIVSPTLELYYFSHNYSRGLEWYKSQMPMSTPRQITIEKNPGYIKELEYMNRIYKFNPYMKLLVIVRNPAVRIQSQYVHNVLKYLHTTGNVSFSEWFDRYPFKKHVIHWSDYASKIRQAFSVFPERQFLIVSNEDLQRDPVFVIRQAERFLDLKPAVTNDVFVFNEKRGVHCFNTSHPFFLSVLDNAQVNTLTGCLVESKGRKHPSYDPQLLQQVVNISLPYVEDLFRLIHKKFDWKYYNT</sequence>
<keyword evidence="1" id="KW-0808">Transferase</keyword>
<feature type="domain" description="Sulfotransferase" evidence="6">
    <location>
        <begin position="35"/>
        <end position="258"/>
    </location>
</feature>
<evidence type="ECO:0000256" key="2">
    <source>
        <dbReference type="ARBA" id="ARBA00023180"/>
    </source>
</evidence>
<keyword evidence="2" id="KW-0325">Glycoprotein</keyword>
<dbReference type="EMBL" id="RQTK01002111">
    <property type="protein sequence ID" value="RUS68679.1"/>
    <property type="molecule type" value="Genomic_DNA"/>
</dbReference>
<reference evidence="7 8" key="1">
    <citation type="submission" date="2019-01" db="EMBL/GenBank/DDBJ databases">
        <title>A draft genome assembly of the solar-powered sea slug Elysia chlorotica.</title>
        <authorList>
            <person name="Cai H."/>
            <person name="Li Q."/>
            <person name="Fang X."/>
            <person name="Li J."/>
            <person name="Curtis N.E."/>
            <person name="Altenburger A."/>
            <person name="Shibata T."/>
            <person name="Feng M."/>
            <person name="Maeda T."/>
            <person name="Schwartz J.A."/>
            <person name="Shigenobu S."/>
            <person name="Lundholm N."/>
            <person name="Nishiyama T."/>
            <person name="Yang H."/>
            <person name="Hasebe M."/>
            <person name="Li S."/>
            <person name="Pierce S.K."/>
            <person name="Wang J."/>
        </authorList>
    </citation>
    <scope>NUCLEOTIDE SEQUENCE [LARGE SCALE GENOMIC DNA]</scope>
    <source>
        <strain evidence="7">EC2010</strain>
        <tissue evidence="7">Whole organism of an adult</tissue>
    </source>
</reference>
<proteinExistence type="predicted"/>
<dbReference type="PANTHER" id="PTHR10605:SF65">
    <property type="entry name" value="GH20068P"/>
    <property type="match status" value="1"/>
</dbReference>
<dbReference type="Gene3D" id="3.40.50.300">
    <property type="entry name" value="P-loop containing nucleotide triphosphate hydrolases"/>
    <property type="match status" value="1"/>
</dbReference>
<dbReference type="Pfam" id="PF00685">
    <property type="entry name" value="Sulfotransfer_1"/>
    <property type="match status" value="1"/>
</dbReference>
<dbReference type="InterPro" id="IPR037359">
    <property type="entry name" value="NST/OST"/>
</dbReference>
<dbReference type="GO" id="GO:0008467">
    <property type="term" value="F:[heparan sulfate]-glucosamine 3-sulfotransferase activity"/>
    <property type="evidence" value="ECO:0007669"/>
    <property type="project" value="TreeGrafter"/>
</dbReference>
<organism evidence="7 8">
    <name type="scientific">Elysia chlorotica</name>
    <name type="common">Eastern emerald elysia</name>
    <name type="synonym">Sea slug</name>
    <dbReference type="NCBI Taxonomy" id="188477"/>
    <lineage>
        <taxon>Eukaryota</taxon>
        <taxon>Metazoa</taxon>
        <taxon>Spiralia</taxon>
        <taxon>Lophotrochozoa</taxon>
        <taxon>Mollusca</taxon>
        <taxon>Gastropoda</taxon>
        <taxon>Heterobranchia</taxon>
        <taxon>Euthyneura</taxon>
        <taxon>Panpulmonata</taxon>
        <taxon>Sacoglossa</taxon>
        <taxon>Placobranchoidea</taxon>
        <taxon>Plakobranchidae</taxon>
        <taxon>Elysia</taxon>
    </lineage>
</organism>
<dbReference type="SUPFAM" id="SSF52540">
    <property type="entry name" value="P-loop containing nucleoside triphosphate hydrolases"/>
    <property type="match status" value="1"/>
</dbReference>
<evidence type="ECO:0000256" key="1">
    <source>
        <dbReference type="ARBA" id="ARBA00022679"/>
    </source>
</evidence>
<feature type="binding site" evidence="4">
    <location>
        <position position="125"/>
    </location>
    <ligand>
        <name>3'-phosphoadenylyl sulfate</name>
        <dbReference type="ChEBI" id="CHEBI:58339"/>
    </ligand>
</feature>
<evidence type="ECO:0000256" key="4">
    <source>
        <dbReference type="PIRSR" id="PIRSR637359-2"/>
    </source>
</evidence>
<accession>A0A3S1AUK0</accession>
<keyword evidence="8" id="KW-1185">Reference proteome</keyword>